<reference evidence="2 3" key="1">
    <citation type="submission" date="2013-03" db="EMBL/GenBank/DDBJ databases">
        <title>Salinisphaera dokdonensis CL-ES53 Genome Sequencing.</title>
        <authorList>
            <person name="Li C."/>
            <person name="Lai Q."/>
            <person name="Shao Z."/>
        </authorList>
    </citation>
    <scope>NUCLEOTIDE SEQUENCE [LARGE SCALE GENOMIC DNA]</scope>
    <source>
        <strain evidence="2 3">CL-ES53</strain>
    </source>
</reference>
<dbReference type="InterPro" id="IPR016181">
    <property type="entry name" value="Acyl_CoA_acyltransferase"/>
</dbReference>
<name>A0ABV2AYD7_9GAMM</name>
<dbReference type="SUPFAM" id="SSF55729">
    <property type="entry name" value="Acyl-CoA N-acyltransferases (Nat)"/>
    <property type="match status" value="1"/>
</dbReference>
<dbReference type="PANTHER" id="PTHR43792">
    <property type="entry name" value="GNAT FAMILY, PUTATIVE (AFU_ORTHOLOGUE AFUA_3G00765)-RELATED-RELATED"/>
    <property type="match status" value="1"/>
</dbReference>
<dbReference type="Pfam" id="PF13302">
    <property type="entry name" value="Acetyltransf_3"/>
    <property type="match status" value="1"/>
</dbReference>
<dbReference type="InterPro" id="IPR051531">
    <property type="entry name" value="N-acetyltransferase"/>
</dbReference>
<keyword evidence="3" id="KW-1185">Reference proteome</keyword>
<dbReference type="EMBL" id="APND01000001">
    <property type="protein sequence ID" value="MES1928163.1"/>
    <property type="molecule type" value="Genomic_DNA"/>
</dbReference>
<comment type="caution">
    <text evidence="2">The sequence shown here is derived from an EMBL/GenBank/DDBJ whole genome shotgun (WGS) entry which is preliminary data.</text>
</comment>
<evidence type="ECO:0000313" key="3">
    <source>
        <dbReference type="Proteomes" id="UP001460888"/>
    </source>
</evidence>
<dbReference type="Proteomes" id="UP001460888">
    <property type="component" value="Unassembled WGS sequence"/>
</dbReference>
<evidence type="ECO:0000313" key="2">
    <source>
        <dbReference type="EMBL" id="MES1928163.1"/>
    </source>
</evidence>
<sequence>MISMPHTLTTPRLALREPGPADAEAIFAFANDPEVARYMTWARHVDLDDSHDFLDDVAAGWSSGEEYCWLIEHETLGAIGTVACVFSEQGAEIGYVLARDAWGQGLGLEAARAVFDAARSLDDIYRIWASCDPDNRASMRILEQLGMVCEGRLRRWSERPNADDADGTPRDVFMYAWVR</sequence>
<feature type="domain" description="N-acetyltransferase" evidence="1">
    <location>
        <begin position="13"/>
        <end position="179"/>
    </location>
</feature>
<protein>
    <submittedName>
        <fullName evidence="2">N-acetyltransferase GCN5</fullName>
    </submittedName>
</protein>
<gene>
    <name evidence="2" type="ORF">SADO_02870</name>
</gene>
<evidence type="ECO:0000259" key="1">
    <source>
        <dbReference type="PROSITE" id="PS51186"/>
    </source>
</evidence>
<dbReference type="Gene3D" id="3.40.630.30">
    <property type="match status" value="1"/>
</dbReference>
<organism evidence="2 3">
    <name type="scientific">Salinisphaera dokdonensis CL-ES53</name>
    <dbReference type="NCBI Taxonomy" id="1304272"/>
    <lineage>
        <taxon>Bacteria</taxon>
        <taxon>Pseudomonadati</taxon>
        <taxon>Pseudomonadota</taxon>
        <taxon>Gammaproteobacteria</taxon>
        <taxon>Salinisphaerales</taxon>
        <taxon>Salinisphaeraceae</taxon>
        <taxon>Salinisphaera</taxon>
    </lineage>
</organism>
<proteinExistence type="predicted"/>
<dbReference type="InterPro" id="IPR000182">
    <property type="entry name" value="GNAT_dom"/>
</dbReference>
<accession>A0ABV2AYD7</accession>
<dbReference type="PROSITE" id="PS51186">
    <property type="entry name" value="GNAT"/>
    <property type="match status" value="1"/>
</dbReference>